<feature type="domain" description="UPF0547" evidence="2">
    <location>
        <begin position="6"/>
        <end position="29"/>
    </location>
</feature>
<dbReference type="InterPro" id="IPR018886">
    <property type="entry name" value="UPF0547"/>
</dbReference>
<dbReference type="Proteomes" id="UP000274211">
    <property type="component" value="Unassembled WGS sequence"/>
</dbReference>
<evidence type="ECO:0000259" key="2">
    <source>
        <dbReference type="Pfam" id="PF10571"/>
    </source>
</evidence>
<reference evidence="3 4" key="1">
    <citation type="journal article" date="2019" name="J. Oral Microbiol.">
        <title>Role of OmpA1 and OmpA2 in Aggregatibacter actinomycetemcomitans and Aggregatibacter aphrophilus serum resistance.</title>
        <authorList>
            <person name="Lindholm M."/>
            <person name="Min Aung K."/>
            <person name="Nyunt Wai S."/>
            <person name="Oscarsson J."/>
        </authorList>
    </citation>
    <scope>NUCLEOTIDE SEQUENCE [LARGE SCALE GENOMIC DNA]</scope>
    <source>
        <strain evidence="3 4">HK83</strain>
    </source>
</reference>
<dbReference type="EMBL" id="QMGS01000058">
    <property type="protein sequence ID" value="RMW86039.1"/>
    <property type="molecule type" value="Genomic_DNA"/>
</dbReference>
<sequence length="78" mass="9170">MMLHRCPECRKKISESAEFCPNCGFSFKPENLEIYKQKLEERRLHNEEINRKSVKIHLIWGAIFALVLIVAGWLTNNP</sequence>
<dbReference type="Pfam" id="PF10571">
    <property type="entry name" value="UPF0547"/>
    <property type="match status" value="1"/>
</dbReference>
<keyword evidence="1" id="KW-0472">Membrane</keyword>
<accession>A0ABX9VV37</accession>
<feature type="transmembrane region" description="Helical" evidence="1">
    <location>
        <begin position="58"/>
        <end position="75"/>
    </location>
</feature>
<evidence type="ECO:0000313" key="3">
    <source>
        <dbReference type="EMBL" id="RMW86039.1"/>
    </source>
</evidence>
<keyword evidence="1" id="KW-0812">Transmembrane</keyword>
<dbReference type="RefSeq" id="WP_050694180.1">
    <property type="nucleotide sequence ID" value="NZ_CP012067.1"/>
</dbReference>
<comment type="caution">
    <text evidence="3">The sequence shown here is derived from an EMBL/GenBank/DDBJ whole genome shotgun (WGS) entry which is preliminary data.</text>
</comment>
<keyword evidence="4" id="KW-1185">Reference proteome</keyword>
<protein>
    <submittedName>
        <fullName evidence="3">Zinc-ribbon domain-containing protein</fullName>
    </submittedName>
</protein>
<evidence type="ECO:0000313" key="4">
    <source>
        <dbReference type="Proteomes" id="UP000274211"/>
    </source>
</evidence>
<gene>
    <name evidence="3" type="ORF">DOL88_05820</name>
</gene>
<proteinExistence type="predicted"/>
<keyword evidence="1" id="KW-1133">Transmembrane helix</keyword>
<name>A0ABX9VV37_AGGAP</name>
<evidence type="ECO:0000256" key="1">
    <source>
        <dbReference type="SAM" id="Phobius"/>
    </source>
</evidence>
<organism evidence="3 4">
    <name type="scientific">Aggregatibacter aphrophilus</name>
    <name type="common">Haemophilus aphrophilus</name>
    <dbReference type="NCBI Taxonomy" id="732"/>
    <lineage>
        <taxon>Bacteria</taxon>
        <taxon>Pseudomonadati</taxon>
        <taxon>Pseudomonadota</taxon>
        <taxon>Gammaproteobacteria</taxon>
        <taxon>Pasteurellales</taxon>
        <taxon>Pasteurellaceae</taxon>
        <taxon>Aggregatibacter</taxon>
    </lineage>
</organism>